<sequence length="178" mass="20483">MKYPFPEQEKTDRLLLRKPRLEDAGDVFKIESDLETNRYRPAGPMESMEEAVDTIKEWRNNWSTDGYGYWLVVLPETEKVIGITGIRRICWRKRDVLNLYYRFSPSAWGKGYAAEAAASSIEMARNYLPELPVLARIRPINTPSRKVAQKSGLKRRPDLDTAGHEVFALGWESYNGNG</sequence>
<dbReference type="PROSITE" id="PS51186">
    <property type="entry name" value="GNAT"/>
    <property type="match status" value="1"/>
</dbReference>
<dbReference type="STRING" id="482461.SAMN05216244_3162"/>
<dbReference type="AlphaFoldDB" id="A0A1G9V7G8"/>
<dbReference type="InterPro" id="IPR051531">
    <property type="entry name" value="N-acetyltransferase"/>
</dbReference>
<dbReference type="InterPro" id="IPR000182">
    <property type="entry name" value="GNAT_dom"/>
</dbReference>
<dbReference type="EMBL" id="FNHF01000004">
    <property type="protein sequence ID" value="SDM68007.1"/>
    <property type="molecule type" value="Genomic_DNA"/>
</dbReference>
<keyword evidence="3" id="KW-1185">Reference proteome</keyword>
<organism evidence="2 3">
    <name type="scientific">Sediminibacillus halophilus</name>
    <dbReference type="NCBI Taxonomy" id="482461"/>
    <lineage>
        <taxon>Bacteria</taxon>
        <taxon>Bacillati</taxon>
        <taxon>Bacillota</taxon>
        <taxon>Bacilli</taxon>
        <taxon>Bacillales</taxon>
        <taxon>Bacillaceae</taxon>
        <taxon>Sediminibacillus</taxon>
    </lineage>
</organism>
<gene>
    <name evidence="2" type="ORF">SAMN05216244_3162</name>
</gene>
<protein>
    <submittedName>
        <fullName evidence="2">Protein N-acetyltransferase, RimJ/RimL family</fullName>
    </submittedName>
</protein>
<evidence type="ECO:0000259" key="1">
    <source>
        <dbReference type="PROSITE" id="PS51186"/>
    </source>
</evidence>
<proteinExistence type="predicted"/>
<dbReference type="Proteomes" id="UP000182347">
    <property type="component" value="Unassembled WGS sequence"/>
</dbReference>
<dbReference type="PANTHER" id="PTHR43792:SF1">
    <property type="entry name" value="N-ACETYLTRANSFERASE DOMAIN-CONTAINING PROTEIN"/>
    <property type="match status" value="1"/>
</dbReference>
<dbReference type="GO" id="GO:0016747">
    <property type="term" value="F:acyltransferase activity, transferring groups other than amino-acyl groups"/>
    <property type="evidence" value="ECO:0007669"/>
    <property type="project" value="InterPro"/>
</dbReference>
<evidence type="ECO:0000313" key="2">
    <source>
        <dbReference type="EMBL" id="SDM68007.1"/>
    </source>
</evidence>
<dbReference type="Gene3D" id="3.40.630.30">
    <property type="match status" value="1"/>
</dbReference>
<accession>A0A1G9V7G8</accession>
<dbReference type="SUPFAM" id="SSF55729">
    <property type="entry name" value="Acyl-CoA N-acyltransferases (Nat)"/>
    <property type="match status" value="1"/>
</dbReference>
<keyword evidence="2" id="KW-0808">Transferase</keyword>
<dbReference type="RefSeq" id="WP_074600238.1">
    <property type="nucleotide sequence ID" value="NZ_FNHF01000004.1"/>
</dbReference>
<dbReference type="PANTHER" id="PTHR43792">
    <property type="entry name" value="GNAT FAMILY, PUTATIVE (AFU_ORTHOLOGUE AFUA_3G00765)-RELATED-RELATED"/>
    <property type="match status" value="1"/>
</dbReference>
<dbReference type="InterPro" id="IPR016181">
    <property type="entry name" value="Acyl_CoA_acyltransferase"/>
</dbReference>
<dbReference type="Pfam" id="PF13302">
    <property type="entry name" value="Acetyltransf_3"/>
    <property type="match status" value="1"/>
</dbReference>
<evidence type="ECO:0000313" key="3">
    <source>
        <dbReference type="Proteomes" id="UP000182347"/>
    </source>
</evidence>
<reference evidence="3" key="1">
    <citation type="submission" date="2016-10" db="EMBL/GenBank/DDBJ databases">
        <authorList>
            <person name="Varghese N."/>
            <person name="Submissions S."/>
        </authorList>
    </citation>
    <scope>NUCLEOTIDE SEQUENCE [LARGE SCALE GENOMIC DNA]</scope>
    <source>
        <strain evidence="3">CGMCC 1.6199</strain>
    </source>
</reference>
<name>A0A1G9V7G8_9BACI</name>
<feature type="domain" description="N-acetyltransferase" evidence="1">
    <location>
        <begin position="14"/>
        <end position="176"/>
    </location>
</feature>